<dbReference type="Gene3D" id="3.40.50.300">
    <property type="entry name" value="P-loop containing nucleotide triphosphate hydrolases"/>
    <property type="match status" value="1"/>
</dbReference>
<evidence type="ECO:0000313" key="5">
    <source>
        <dbReference type="EMBL" id="MCL6273156.1"/>
    </source>
</evidence>
<keyword evidence="1" id="KW-0813">Transport</keyword>
<dbReference type="InterPro" id="IPR050093">
    <property type="entry name" value="ABC_SmlMolc_Importer"/>
</dbReference>
<dbReference type="InterPro" id="IPR003439">
    <property type="entry name" value="ABC_transporter-like_ATP-bd"/>
</dbReference>
<feature type="domain" description="ABC transporter" evidence="4">
    <location>
        <begin position="1"/>
        <end position="234"/>
    </location>
</feature>
<dbReference type="InterPro" id="IPR017871">
    <property type="entry name" value="ABC_transporter-like_CS"/>
</dbReference>
<evidence type="ECO:0000256" key="1">
    <source>
        <dbReference type="ARBA" id="ARBA00022448"/>
    </source>
</evidence>
<dbReference type="PROSITE" id="PS00211">
    <property type="entry name" value="ABC_TRANSPORTER_1"/>
    <property type="match status" value="1"/>
</dbReference>
<dbReference type="PANTHER" id="PTHR42781">
    <property type="entry name" value="SPERMIDINE/PUTRESCINE IMPORT ATP-BINDING PROTEIN POTA"/>
    <property type="match status" value="1"/>
</dbReference>
<keyword evidence="2" id="KW-0547">Nucleotide-binding</keyword>
<proteinExistence type="predicted"/>
<keyword evidence="3 5" id="KW-0067">ATP-binding</keyword>
<dbReference type="Pfam" id="PF00005">
    <property type="entry name" value="ABC_tran"/>
    <property type="match status" value="1"/>
</dbReference>
<dbReference type="EMBL" id="JAMFMA010000001">
    <property type="protein sequence ID" value="MCL6273156.1"/>
    <property type="molecule type" value="Genomic_DNA"/>
</dbReference>
<sequence length="291" mass="32474">MIAFQVRKSLEGPNGLLNLDLNIQIEAGDLVTLYGASGAGKTSALRILAGLMKANSGRIVVDGSIWLDTSNKIDMKPQERQVGFVFQDYALFPHLTALQNLEFASTDSTNKSQIAELVEIMELEKIQNRKPATLSGGQRQRLALARSIVQRPKILLLDEPLAALDITMRLKIQTYLKKVHERYNLTTILVSHDIGEIHKLSNRVYVLEEGKVVKQGTPTEVFFNQKLSGKFKFKGNVLKIEKEDVVYVVTVLIHNEMVKVIAQESEIKNLNVGDVVLVASKAFNPIIQKIK</sequence>
<dbReference type="PROSITE" id="PS50893">
    <property type="entry name" value="ABC_TRANSPORTER_2"/>
    <property type="match status" value="1"/>
</dbReference>
<evidence type="ECO:0000313" key="6">
    <source>
        <dbReference type="Proteomes" id="UP001203607"/>
    </source>
</evidence>
<dbReference type="Proteomes" id="UP001203607">
    <property type="component" value="Unassembled WGS sequence"/>
</dbReference>
<protein>
    <submittedName>
        <fullName evidence="5">ATP-binding cassette domain-containing protein</fullName>
    </submittedName>
</protein>
<dbReference type="PANTHER" id="PTHR42781:SF4">
    <property type="entry name" value="SPERMIDINE_PUTRESCINE IMPORT ATP-BINDING PROTEIN POTA"/>
    <property type="match status" value="1"/>
</dbReference>
<dbReference type="SMART" id="SM00382">
    <property type="entry name" value="AAA"/>
    <property type="match status" value="1"/>
</dbReference>
<dbReference type="InterPro" id="IPR027417">
    <property type="entry name" value="P-loop_NTPase"/>
</dbReference>
<evidence type="ECO:0000259" key="4">
    <source>
        <dbReference type="PROSITE" id="PS50893"/>
    </source>
</evidence>
<reference evidence="5 6" key="1">
    <citation type="submission" date="2022-05" db="EMBL/GenBank/DDBJ databases">
        <authorList>
            <person name="Park J.-S."/>
        </authorList>
    </citation>
    <scope>NUCLEOTIDE SEQUENCE [LARGE SCALE GENOMIC DNA]</scope>
    <source>
        <strain evidence="5 6">2012CJ35-5</strain>
    </source>
</reference>
<name>A0ABT0PPL1_9FLAO</name>
<dbReference type="SUPFAM" id="SSF52540">
    <property type="entry name" value="P-loop containing nucleoside triphosphate hydrolases"/>
    <property type="match status" value="1"/>
</dbReference>
<accession>A0ABT0PPL1</accession>
<dbReference type="GO" id="GO:0005524">
    <property type="term" value="F:ATP binding"/>
    <property type="evidence" value="ECO:0007669"/>
    <property type="project" value="UniProtKB-KW"/>
</dbReference>
<dbReference type="InterPro" id="IPR003593">
    <property type="entry name" value="AAA+_ATPase"/>
</dbReference>
<evidence type="ECO:0000256" key="3">
    <source>
        <dbReference type="ARBA" id="ARBA00022840"/>
    </source>
</evidence>
<evidence type="ECO:0000256" key="2">
    <source>
        <dbReference type="ARBA" id="ARBA00022741"/>
    </source>
</evidence>
<organism evidence="5 6">
    <name type="scientific">Flagellimonas spongiicola</name>
    <dbReference type="NCBI Taxonomy" id="2942208"/>
    <lineage>
        <taxon>Bacteria</taxon>
        <taxon>Pseudomonadati</taxon>
        <taxon>Bacteroidota</taxon>
        <taxon>Flavobacteriia</taxon>
        <taxon>Flavobacteriales</taxon>
        <taxon>Flavobacteriaceae</taxon>
        <taxon>Flagellimonas</taxon>
    </lineage>
</organism>
<dbReference type="RefSeq" id="WP_249656332.1">
    <property type="nucleotide sequence ID" value="NZ_JAMFMA010000001.1"/>
</dbReference>
<gene>
    <name evidence="5" type="ORF">M3P19_04000</name>
</gene>
<keyword evidence="6" id="KW-1185">Reference proteome</keyword>
<comment type="caution">
    <text evidence="5">The sequence shown here is derived from an EMBL/GenBank/DDBJ whole genome shotgun (WGS) entry which is preliminary data.</text>
</comment>